<dbReference type="GO" id="GO:0002758">
    <property type="term" value="P:innate immune response-activating signaling pathway"/>
    <property type="evidence" value="ECO:0007669"/>
    <property type="project" value="UniProtKB-ARBA"/>
</dbReference>
<dbReference type="AlphaFoldDB" id="A0A9R0TTQ6"/>
<evidence type="ECO:0000259" key="8">
    <source>
        <dbReference type="Pfam" id="PF00931"/>
    </source>
</evidence>
<feature type="domain" description="Disease resistance R13L4/SHOC-2-like LRR" evidence="11">
    <location>
        <begin position="692"/>
        <end position="911"/>
    </location>
</feature>
<proteinExistence type="inferred from homology"/>
<dbReference type="InterPro" id="IPR044974">
    <property type="entry name" value="Disease_R_plants"/>
</dbReference>
<dbReference type="Gene3D" id="1.10.10.10">
    <property type="entry name" value="Winged helix-like DNA-binding domain superfamily/Winged helix DNA-binding domain"/>
    <property type="match status" value="1"/>
</dbReference>
<dbReference type="Pfam" id="PF18052">
    <property type="entry name" value="Rx_N"/>
    <property type="match status" value="1"/>
</dbReference>
<comment type="similarity">
    <text evidence="1">Belongs to the disease resistance NB-LRR family.</text>
</comment>
<protein>
    <submittedName>
        <fullName evidence="12">Uncharacterized protein</fullName>
    </submittedName>
</protein>
<keyword evidence="5" id="KW-0611">Plant defense</keyword>
<dbReference type="Pfam" id="PF23559">
    <property type="entry name" value="WHD_DRP"/>
    <property type="match status" value="1"/>
</dbReference>
<evidence type="ECO:0000313" key="12">
    <source>
        <dbReference type="EMBL" id="VAI19909.1"/>
    </source>
</evidence>
<evidence type="ECO:0000256" key="7">
    <source>
        <dbReference type="SAM" id="MobiDB-lite"/>
    </source>
</evidence>
<dbReference type="PANTHER" id="PTHR23155">
    <property type="entry name" value="DISEASE RESISTANCE PROTEIN RP"/>
    <property type="match status" value="1"/>
</dbReference>
<name>A0A9R0TTQ6_TRITD</name>
<dbReference type="PANTHER" id="PTHR23155:SF1230">
    <property type="entry name" value="OS09G0517200 PROTEIN"/>
    <property type="match status" value="1"/>
</dbReference>
<dbReference type="SUPFAM" id="SSF52058">
    <property type="entry name" value="L domain-like"/>
    <property type="match status" value="1"/>
</dbReference>
<dbReference type="InterPro" id="IPR055414">
    <property type="entry name" value="LRR_R13L4/SHOC2-like"/>
</dbReference>
<dbReference type="SUPFAM" id="SSF52540">
    <property type="entry name" value="P-loop containing nucleoside triphosphate hydrolases"/>
    <property type="match status" value="1"/>
</dbReference>
<feature type="domain" description="Disease resistance protein winged helix" evidence="10">
    <location>
        <begin position="425"/>
        <end position="496"/>
    </location>
</feature>
<dbReference type="GO" id="GO:0009626">
    <property type="term" value="P:plant-type hypersensitive response"/>
    <property type="evidence" value="ECO:0007669"/>
    <property type="project" value="UniProtKB-ARBA"/>
</dbReference>
<dbReference type="Pfam" id="PF00931">
    <property type="entry name" value="NB-ARC"/>
    <property type="match status" value="1"/>
</dbReference>
<feature type="domain" description="NB-ARC" evidence="8">
    <location>
        <begin position="182"/>
        <end position="339"/>
    </location>
</feature>
<dbReference type="OMA" id="ERTPQWI"/>
<dbReference type="Gramene" id="TRITD5Av1G175210.1">
    <property type="protein sequence ID" value="TRITD5Av1G175210.1"/>
    <property type="gene ID" value="TRITD5Av1G175210"/>
</dbReference>
<dbReference type="CDD" id="cd14798">
    <property type="entry name" value="RX-CC_like"/>
    <property type="match status" value="1"/>
</dbReference>
<keyword evidence="13" id="KW-1185">Reference proteome</keyword>
<dbReference type="InterPro" id="IPR002182">
    <property type="entry name" value="NB-ARC"/>
</dbReference>
<dbReference type="EMBL" id="LT934119">
    <property type="protein sequence ID" value="VAI19909.1"/>
    <property type="molecule type" value="Genomic_DNA"/>
</dbReference>
<dbReference type="Proteomes" id="UP000324705">
    <property type="component" value="Chromosome 5A"/>
</dbReference>
<keyword evidence="3" id="KW-0677">Repeat</keyword>
<evidence type="ECO:0000313" key="13">
    <source>
        <dbReference type="Proteomes" id="UP000324705"/>
    </source>
</evidence>
<keyword evidence="2" id="KW-0433">Leucine-rich repeat</keyword>
<evidence type="ECO:0000259" key="10">
    <source>
        <dbReference type="Pfam" id="PF23559"/>
    </source>
</evidence>
<dbReference type="Pfam" id="PF23598">
    <property type="entry name" value="LRR_14"/>
    <property type="match status" value="2"/>
</dbReference>
<feature type="compositionally biased region" description="Basic and acidic residues" evidence="7">
    <location>
        <begin position="151"/>
        <end position="162"/>
    </location>
</feature>
<sequence>MEATAVSLTRTVLDGVLGSAGTAMADEAALLLGVRREVGFIRSELQMMQSFLRVQSSATRWGADGGGCRDTVRTCVKQVRDLACDLEDCLLDFTLHASRSRWLRWGPGLAARHRVAGRIRGLKATVVELNQRNERYNVFAAASHHGATPGEEQHGHADDDYPRAQLAPGSERQDIERAGEMDDLVRLVNKMGDAWVVSVWGMGGMGKSSLVRMLYNDMALIDGFDGRAWVTVPHQLESADEVERRLRKQLGVARDRSVRAWLEENRCLVVVDDVSSHEEWELISRCLPANGPTGSRVVVTTRRDDVARQCAGDVRENVYELKPLEDEEARKLFCQKVYKDAGYKLMDDMMEQASRILERCRGLPLAIATIGGLLANRPKTSREWMDLRKHLGSELESDRDIKRVITSSYDGLPYHLKCCFLYLSIFPENHEIRLTRLLRRWIAEGYITKPRDMSVEELGRRYYNELISRSMIQPSENARASMAVERCRVHGVVLQIILSQSIEENQLFIMDKHCNEAPQGNIRHLVVTRWKKNEKMASLNLSQVRSLTIFGRCPVSLISSKLHFLRVLDLEDTLELENDDLKHIGELHHLRYLGLRKTNISRLPSSLENLRFLETLDVQDTKVTQLPVGITKLEKLCHLVGGVNFAKDLAGKTRKNKEAGKCNGDPFETVADLVTGCYGYKQVEPSCSCCTCEFSVTAPERIEKLRNLQVLGVVHIARGSKVAKNLGELTSLRRLGVDVDATEEVGKDLCSSISRLVHLERLEVRSRSLEFLKEAKKAEEMPPKHLLSLRLCGRLGNLPGWMDRLKDLAKVKLIQTQLKQVDVEVMGKLRNLTLLALWEESFAEKMLCFGEGTFPKLKLLYIEGMENIESIQIKDGALAVLEKLEVKKCVNLDDSKEGLSLVLVLQNLNELVLTSCGDKPKSTTAPVDLGFIPVTVLAASAGSFPFSRSLATASFMASFRFLLANTLACTPLRLGSFFSFSSDGGGGARLLEAAGAASTWPSSAPAPAAAIATPLRNALLVSRLAGTQPPFFFGAASLPGAAPTAACCAVAAAAWRGAMEWSIALP</sequence>
<dbReference type="Gene3D" id="1.20.5.4130">
    <property type="match status" value="1"/>
</dbReference>
<dbReference type="InterPro" id="IPR058922">
    <property type="entry name" value="WHD_DRP"/>
</dbReference>
<keyword evidence="4" id="KW-0547">Nucleotide-binding</keyword>
<dbReference type="InterPro" id="IPR036388">
    <property type="entry name" value="WH-like_DNA-bd_sf"/>
</dbReference>
<dbReference type="Gene3D" id="3.40.50.300">
    <property type="entry name" value="P-loop containing nucleotide triphosphate hydrolases"/>
    <property type="match status" value="1"/>
</dbReference>
<dbReference type="InterPro" id="IPR041118">
    <property type="entry name" value="Rx_N"/>
</dbReference>
<accession>A0A9R0TTQ6</accession>
<feature type="region of interest" description="Disordered" evidence="7">
    <location>
        <begin position="146"/>
        <end position="173"/>
    </location>
</feature>
<evidence type="ECO:0000256" key="5">
    <source>
        <dbReference type="ARBA" id="ARBA00022821"/>
    </source>
</evidence>
<dbReference type="InterPro" id="IPR027417">
    <property type="entry name" value="P-loop_NTPase"/>
</dbReference>
<organism evidence="12 13">
    <name type="scientific">Triticum turgidum subsp. durum</name>
    <name type="common">Durum wheat</name>
    <name type="synonym">Triticum durum</name>
    <dbReference type="NCBI Taxonomy" id="4567"/>
    <lineage>
        <taxon>Eukaryota</taxon>
        <taxon>Viridiplantae</taxon>
        <taxon>Streptophyta</taxon>
        <taxon>Embryophyta</taxon>
        <taxon>Tracheophyta</taxon>
        <taxon>Spermatophyta</taxon>
        <taxon>Magnoliopsida</taxon>
        <taxon>Liliopsida</taxon>
        <taxon>Poales</taxon>
        <taxon>Poaceae</taxon>
        <taxon>BOP clade</taxon>
        <taxon>Pooideae</taxon>
        <taxon>Triticodae</taxon>
        <taxon>Triticeae</taxon>
        <taxon>Triticinae</taxon>
        <taxon>Triticum</taxon>
    </lineage>
</organism>
<evidence type="ECO:0000256" key="2">
    <source>
        <dbReference type="ARBA" id="ARBA00022614"/>
    </source>
</evidence>
<dbReference type="InterPro" id="IPR032675">
    <property type="entry name" value="LRR_dom_sf"/>
</dbReference>
<reference evidence="12 13" key="1">
    <citation type="submission" date="2017-09" db="EMBL/GenBank/DDBJ databases">
        <authorList>
            <consortium name="International Durum Wheat Genome Sequencing Consortium (IDWGSC)"/>
            <person name="Milanesi L."/>
        </authorList>
    </citation>
    <scope>NUCLEOTIDE SEQUENCE [LARGE SCALE GENOMIC DNA]</scope>
    <source>
        <strain evidence="13">cv. Svevo</strain>
    </source>
</reference>
<evidence type="ECO:0000256" key="6">
    <source>
        <dbReference type="ARBA" id="ARBA00023054"/>
    </source>
</evidence>
<feature type="domain" description="Disease resistance R13L4/SHOC-2-like LRR" evidence="11">
    <location>
        <begin position="543"/>
        <end position="641"/>
    </location>
</feature>
<evidence type="ECO:0000259" key="9">
    <source>
        <dbReference type="Pfam" id="PF18052"/>
    </source>
</evidence>
<dbReference type="GO" id="GO:0043531">
    <property type="term" value="F:ADP binding"/>
    <property type="evidence" value="ECO:0007669"/>
    <property type="project" value="InterPro"/>
</dbReference>
<evidence type="ECO:0000259" key="11">
    <source>
        <dbReference type="Pfam" id="PF23598"/>
    </source>
</evidence>
<evidence type="ECO:0000256" key="4">
    <source>
        <dbReference type="ARBA" id="ARBA00022741"/>
    </source>
</evidence>
<dbReference type="FunFam" id="1.10.10.10:FF:000322">
    <property type="entry name" value="Probable disease resistance protein At1g63360"/>
    <property type="match status" value="1"/>
</dbReference>
<gene>
    <name evidence="12" type="ORF">TRITD_5Av1G175210</name>
</gene>
<dbReference type="GO" id="GO:0042742">
    <property type="term" value="P:defense response to bacterium"/>
    <property type="evidence" value="ECO:0007669"/>
    <property type="project" value="UniProtKB-ARBA"/>
</dbReference>
<evidence type="ECO:0000256" key="3">
    <source>
        <dbReference type="ARBA" id="ARBA00022737"/>
    </source>
</evidence>
<dbReference type="InterPro" id="IPR042197">
    <property type="entry name" value="Apaf_helical"/>
</dbReference>
<feature type="domain" description="Disease resistance N-terminal" evidence="9">
    <location>
        <begin position="13"/>
        <end position="101"/>
    </location>
</feature>
<dbReference type="PRINTS" id="PR00364">
    <property type="entry name" value="DISEASERSIST"/>
</dbReference>
<dbReference type="InterPro" id="IPR038005">
    <property type="entry name" value="RX-like_CC"/>
</dbReference>
<evidence type="ECO:0000256" key="1">
    <source>
        <dbReference type="ARBA" id="ARBA00008894"/>
    </source>
</evidence>
<dbReference type="Gene3D" id="3.80.10.10">
    <property type="entry name" value="Ribonuclease Inhibitor"/>
    <property type="match status" value="2"/>
</dbReference>
<keyword evidence="6" id="KW-0175">Coiled coil</keyword>
<dbReference type="Gene3D" id="1.10.8.430">
    <property type="entry name" value="Helical domain of apoptotic protease-activating factors"/>
    <property type="match status" value="1"/>
</dbReference>